<dbReference type="Proteomes" id="UP000649604">
    <property type="component" value="Unassembled WGS sequence"/>
</dbReference>
<organism evidence="1 2">
    <name type="scientific">candidate division KSB3 bacterium</name>
    <dbReference type="NCBI Taxonomy" id="2044937"/>
    <lineage>
        <taxon>Bacteria</taxon>
        <taxon>candidate division KSB3</taxon>
    </lineage>
</organism>
<protein>
    <submittedName>
        <fullName evidence="1">Uncharacterized protein</fullName>
    </submittedName>
</protein>
<gene>
    <name evidence="1" type="ORF">GF339_23395</name>
</gene>
<accession>A0A9D5K053</accession>
<proteinExistence type="predicted"/>
<name>A0A9D5K053_9BACT</name>
<dbReference type="EMBL" id="WJJP01000755">
    <property type="protein sequence ID" value="MBD3327549.1"/>
    <property type="molecule type" value="Genomic_DNA"/>
</dbReference>
<evidence type="ECO:0000313" key="1">
    <source>
        <dbReference type="EMBL" id="MBD3327549.1"/>
    </source>
</evidence>
<dbReference type="SUPFAM" id="SSF52266">
    <property type="entry name" value="SGNH hydrolase"/>
    <property type="match status" value="1"/>
</dbReference>
<feature type="non-terminal residue" evidence="1">
    <location>
        <position position="127"/>
    </location>
</feature>
<evidence type="ECO:0000313" key="2">
    <source>
        <dbReference type="Proteomes" id="UP000649604"/>
    </source>
</evidence>
<comment type="caution">
    <text evidence="1">The sequence shown here is derived from an EMBL/GenBank/DDBJ whole genome shotgun (WGS) entry which is preliminary data.</text>
</comment>
<sequence>MRVIIVATIISLLIIGIVEYAYRETGGLPSVIPGKTSLELQWRIQQADDDPAIYFIGDSRVDWGIADRSITQLFETQYDTQVQAVNAGLSAGSVTQITQFILDHHPQPTPGLLVLNYSPTGFYHFKT</sequence>
<reference evidence="1" key="1">
    <citation type="submission" date="2019-11" db="EMBL/GenBank/DDBJ databases">
        <title>Microbial mats filling the niche in hypersaline microbial mats.</title>
        <authorList>
            <person name="Wong H.L."/>
            <person name="Macleod F.I."/>
            <person name="White R.A. III"/>
            <person name="Burns B.P."/>
        </authorList>
    </citation>
    <scope>NUCLEOTIDE SEQUENCE</scope>
    <source>
        <strain evidence="1">Rbin_158</strain>
    </source>
</reference>
<dbReference type="AlphaFoldDB" id="A0A9D5K053"/>